<protein>
    <submittedName>
        <fullName evidence="1">Uncharacterized protein</fullName>
    </submittedName>
</protein>
<proteinExistence type="predicted"/>
<dbReference type="Proteomes" id="UP000193228">
    <property type="component" value="Unassembled WGS sequence"/>
</dbReference>
<reference evidence="2" key="1">
    <citation type="submission" date="2017-04" db="EMBL/GenBank/DDBJ databases">
        <authorList>
            <person name="Varghese N."/>
            <person name="Submissions S."/>
        </authorList>
    </citation>
    <scope>NUCLEOTIDE SEQUENCE [LARGE SCALE GENOMIC DNA]</scope>
    <source>
        <strain evidence="2">LMG 29540</strain>
    </source>
</reference>
<evidence type="ECO:0000313" key="2">
    <source>
        <dbReference type="Proteomes" id="UP000193228"/>
    </source>
</evidence>
<accession>A0A1X7KS05</accession>
<dbReference type="RefSeq" id="WP_208626000.1">
    <property type="nucleotide sequence ID" value="NZ_FXAT01000004.1"/>
</dbReference>
<gene>
    <name evidence="1" type="ORF">SAMN06265784_104220</name>
</gene>
<name>A0A1X7KS05_9BURK</name>
<sequence length="264" mass="28154">MRTGRKFIVGTGLVCLGVALSLIALRTSGQSSPALQSTIGDAVQQMQMAHEATPTGVPPSYSWQAQSVIQAGNRPPGGFHAITGWGQIFRASGAAPVTLNVSLRNFRTYLLQTSGDLQLLQSTNTLDGAQFNPDYQGNVNTPAEIGVDSNGYTSVVTNPNLAFQFWPSAGKVNFNSRNLAGIVVVVEARINPANGQAAADVDNKYILSVGADYWAAVNSVWDNYRSSAGVATGRFQFLTTEWKCFTMTTVPERNSAALPVLFAC</sequence>
<evidence type="ECO:0000313" key="1">
    <source>
        <dbReference type="EMBL" id="SMG44105.1"/>
    </source>
</evidence>
<keyword evidence="2" id="KW-1185">Reference proteome</keyword>
<dbReference type="STRING" id="1515439.SAMN06265784_104220"/>
<dbReference type="EMBL" id="FXAT01000004">
    <property type="protein sequence ID" value="SMG44105.1"/>
    <property type="molecule type" value="Genomic_DNA"/>
</dbReference>
<dbReference type="AlphaFoldDB" id="A0A1X7KS05"/>
<organism evidence="1 2">
    <name type="scientific">Paraburkholderia susongensis</name>
    <dbReference type="NCBI Taxonomy" id="1515439"/>
    <lineage>
        <taxon>Bacteria</taxon>
        <taxon>Pseudomonadati</taxon>
        <taxon>Pseudomonadota</taxon>
        <taxon>Betaproteobacteria</taxon>
        <taxon>Burkholderiales</taxon>
        <taxon>Burkholderiaceae</taxon>
        <taxon>Paraburkholderia</taxon>
    </lineage>
</organism>